<evidence type="ECO:0000313" key="9">
    <source>
        <dbReference type="EMBL" id="MBB5271118.1"/>
    </source>
</evidence>
<keyword evidence="10" id="KW-1185">Reference proteome</keyword>
<feature type="binding site" description="covalent" evidence="6">
    <location>
        <position position="313"/>
    </location>
    <ligand>
        <name>heme c</name>
        <dbReference type="ChEBI" id="CHEBI:61717"/>
    </ligand>
</feature>
<evidence type="ECO:0000256" key="3">
    <source>
        <dbReference type="ARBA" id="ARBA00022723"/>
    </source>
</evidence>
<dbReference type="Gene3D" id="1.10.760.10">
    <property type="entry name" value="Cytochrome c-like domain"/>
    <property type="match status" value="2"/>
</dbReference>
<comment type="caution">
    <text evidence="9">The sequence shown here is derived from an EMBL/GenBank/DDBJ whole genome shotgun (WGS) entry which is preliminary data.</text>
</comment>
<sequence length="385" mass="41111">MSRSTEPVSPVSLARLAPLLLAASLAFAAAPAAAQQGAVKAPAPRAAAAAPWQDIGRTATADEIAAWDIDVRADFKGLPPGSGSVLKGQEVWEAKCASCHGVFGESTEVFTPIVGGTTKEDIRTGRVANLMRSDYPQRTTMMKLSQISTLWDYINRAMPWNAPKSLTVEEVYAVTAYILNLADVVPEDYVLSDRNMAEVQQRLPNRNGKLMYQEMWKVAGKPDVQGVACMKDCPVEADVRSRLPEFARNAHGNLAEQNRVVGPFRGADTTRPPSTQPAALAAAATTAAAVTQVQVGRGTASRPPLEIAKDAACLACHSVERKLVGPSFREIAERYRGAADASNTLAQKVRKGGQGAWGAVPMPANPQLKEEDLRSLVKWILGGAS</sequence>
<dbReference type="GO" id="GO:0020037">
    <property type="term" value="F:heme binding"/>
    <property type="evidence" value="ECO:0007669"/>
    <property type="project" value="InterPro"/>
</dbReference>
<evidence type="ECO:0000313" key="10">
    <source>
        <dbReference type="Proteomes" id="UP000532440"/>
    </source>
</evidence>
<dbReference type="PROSITE" id="PS51007">
    <property type="entry name" value="CYTC"/>
    <property type="match status" value="2"/>
</dbReference>
<dbReference type="InterPro" id="IPR002324">
    <property type="entry name" value="Cyt_c_ID"/>
</dbReference>
<evidence type="ECO:0000259" key="8">
    <source>
        <dbReference type="PROSITE" id="PS51007"/>
    </source>
</evidence>
<protein>
    <submittedName>
        <fullName evidence="9">Cytochrome c</fullName>
    </submittedName>
</protein>
<comment type="PTM">
    <text evidence="6">Binds 1 heme c group covalently per subunit.</text>
</comment>
<keyword evidence="1" id="KW-0813">Transport</keyword>
<dbReference type="PRINTS" id="PR00606">
    <property type="entry name" value="CYTCHROMECID"/>
</dbReference>
<evidence type="ECO:0000256" key="5">
    <source>
        <dbReference type="ARBA" id="ARBA00023004"/>
    </source>
</evidence>
<dbReference type="GO" id="GO:0005506">
    <property type="term" value="F:iron ion binding"/>
    <property type="evidence" value="ECO:0007669"/>
    <property type="project" value="InterPro"/>
</dbReference>
<dbReference type="PANTHER" id="PTHR37823">
    <property type="entry name" value="CYTOCHROME C-553-LIKE"/>
    <property type="match status" value="1"/>
</dbReference>
<feature type="binding site" description="covalent" evidence="6">
    <location>
        <position position="362"/>
    </location>
    <ligand>
        <name>heme c</name>
        <dbReference type="ChEBI" id="CHEBI:61717"/>
    </ligand>
</feature>
<dbReference type="PANTHER" id="PTHR37823:SF1">
    <property type="entry name" value="CYTOCHROME C-553-LIKE"/>
    <property type="match status" value="1"/>
</dbReference>
<dbReference type="RefSeq" id="WP_183965109.1">
    <property type="nucleotide sequence ID" value="NZ_BAABEW010000017.1"/>
</dbReference>
<dbReference type="Pfam" id="PF00034">
    <property type="entry name" value="Cytochrom_C"/>
    <property type="match status" value="1"/>
</dbReference>
<dbReference type="EMBL" id="JACHGB010000002">
    <property type="protein sequence ID" value="MBB5271118.1"/>
    <property type="molecule type" value="Genomic_DNA"/>
</dbReference>
<dbReference type="GO" id="GO:0009055">
    <property type="term" value="F:electron transfer activity"/>
    <property type="evidence" value="ECO:0007669"/>
    <property type="project" value="InterPro"/>
</dbReference>
<gene>
    <name evidence="9" type="ORF">HNQ70_001122</name>
</gene>
<dbReference type="SUPFAM" id="SSF46626">
    <property type="entry name" value="Cytochrome c"/>
    <property type="match status" value="2"/>
</dbReference>
<feature type="domain" description="Cytochrome c" evidence="8">
    <location>
        <begin position="83"/>
        <end position="182"/>
    </location>
</feature>
<evidence type="ECO:0000256" key="1">
    <source>
        <dbReference type="ARBA" id="ARBA00022448"/>
    </source>
</evidence>
<reference evidence="9 10" key="1">
    <citation type="submission" date="2020-08" db="EMBL/GenBank/DDBJ databases">
        <title>Genomic Encyclopedia of Type Strains, Phase IV (KMG-IV): sequencing the most valuable type-strain genomes for metagenomic binning, comparative biology and taxonomic classification.</title>
        <authorList>
            <person name="Goeker M."/>
        </authorList>
    </citation>
    <scope>NUCLEOTIDE SEQUENCE [LARGE SCALE GENOMIC DNA]</scope>
    <source>
        <strain evidence="9 10">DSM 29781</strain>
    </source>
</reference>
<feature type="signal peptide" evidence="7">
    <location>
        <begin position="1"/>
        <end position="28"/>
    </location>
</feature>
<dbReference type="AlphaFoldDB" id="A0A7W8HH10"/>
<dbReference type="InterPro" id="IPR036909">
    <property type="entry name" value="Cyt_c-like_dom_sf"/>
</dbReference>
<dbReference type="Proteomes" id="UP000532440">
    <property type="component" value="Unassembled WGS sequence"/>
</dbReference>
<dbReference type="InterPro" id="IPR051811">
    <property type="entry name" value="Cytochrome_c550/c551-like"/>
</dbReference>
<dbReference type="InterPro" id="IPR009056">
    <property type="entry name" value="Cyt_c-like_dom"/>
</dbReference>
<evidence type="ECO:0000256" key="2">
    <source>
        <dbReference type="ARBA" id="ARBA00022617"/>
    </source>
</evidence>
<keyword evidence="4" id="KW-0249">Electron transport</keyword>
<feature type="binding site" description="covalent" evidence="6">
    <location>
        <position position="317"/>
    </location>
    <ligand>
        <name>heme c</name>
        <dbReference type="ChEBI" id="CHEBI:61717"/>
    </ligand>
</feature>
<feature type="chain" id="PRO_5030961719" evidence="7">
    <location>
        <begin position="29"/>
        <end position="385"/>
    </location>
</feature>
<feature type="domain" description="Cytochrome c" evidence="8">
    <location>
        <begin position="293"/>
        <end position="384"/>
    </location>
</feature>
<proteinExistence type="predicted"/>
<dbReference type="Pfam" id="PF13442">
    <property type="entry name" value="Cytochrome_CBB3"/>
    <property type="match status" value="1"/>
</dbReference>
<keyword evidence="7" id="KW-0732">Signal</keyword>
<keyword evidence="5 6" id="KW-0408">Iron</keyword>
<organism evidence="9 10">
    <name type="scientific">Quisquiliibacterium transsilvanicum</name>
    <dbReference type="NCBI Taxonomy" id="1549638"/>
    <lineage>
        <taxon>Bacteria</taxon>
        <taxon>Pseudomonadati</taxon>
        <taxon>Pseudomonadota</taxon>
        <taxon>Betaproteobacteria</taxon>
        <taxon>Burkholderiales</taxon>
        <taxon>Burkholderiaceae</taxon>
        <taxon>Quisquiliibacterium</taxon>
    </lineage>
</organism>
<accession>A0A7W8HH10</accession>
<evidence type="ECO:0000256" key="6">
    <source>
        <dbReference type="PIRSR" id="PIRSR602324-1"/>
    </source>
</evidence>
<evidence type="ECO:0000256" key="4">
    <source>
        <dbReference type="ARBA" id="ARBA00022982"/>
    </source>
</evidence>
<name>A0A7W8HH10_9BURK</name>
<keyword evidence="2 6" id="KW-0349">Heme</keyword>
<evidence type="ECO:0000256" key="7">
    <source>
        <dbReference type="SAM" id="SignalP"/>
    </source>
</evidence>
<keyword evidence="3 6" id="KW-0479">Metal-binding</keyword>